<dbReference type="EMBL" id="CP113089">
    <property type="protein sequence ID" value="WAB81486.1"/>
    <property type="molecule type" value="Genomic_DNA"/>
</dbReference>
<keyword evidence="5" id="KW-0489">Methyltransferase</keyword>
<dbReference type="Gene3D" id="3.10.290.10">
    <property type="entry name" value="RNA-binding S4 domain"/>
    <property type="match status" value="1"/>
</dbReference>
<dbReference type="SUPFAM" id="SSF55174">
    <property type="entry name" value="Alpha-L RNA-binding motif"/>
    <property type="match status" value="1"/>
</dbReference>
<feature type="domain" description="RNA-binding S4" evidence="4">
    <location>
        <begin position="5"/>
        <end position="69"/>
    </location>
</feature>
<dbReference type="GO" id="GO:0032259">
    <property type="term" value="P:methylation"/>
    <property type="evidence" value="ECO:0007669"/>
    <property type="project" value="UniProtKB-KW"/>
</dbReference>
<sequence>MSDAMRLDAALVQLGLARSRALARAAIEQGRVSVDGRAIVKPAHPVADGARIVVEGEDHYVSRAAHKLIAALDAAAIDPSGMLCLDLGASTGGFTQVLLERGAARVVALDVGHGQLAPSIALDPRVVNVEGENARALTAERLAAVSGITERPQLVVGDLSFIPLRLILPAIVATAAPEAPIILLVKPQFEVGRTGVREGVVRDPTLREDAIMGVLWAAYDLGLLAERVDSSPVLGTSGNHEYLAVFRPGAGEHPTQWRGRVAALARAEPRQEATP</sequence>
<evidence type="ECO:0000256" key="2">
    <source>
        <dbReference type="ARBA" id="ARBA00029460"/>
    </source>
</evidence>
<dbReference type="KEGG" id="mdb:OVN18_00190"/>
<keyword evidence="6" id="KW-1185">Reference proteome</keyword>
<gene>
    <name evidence="5" type="ORF">OVN18_00190</name>
</gene>
<dbReference type="InterPro" id="IPR047048">
    <property type="entry name" value="TlyA"/>
</dbReference>
<dbReference type="InterPro" id="IPR002877">
    <property type="entry name" value="RNA_MeTrfase_FtsJ_dom"/>
</dbReference>
<dbReference type="InterPro" id="IPR004538">
    <property type="entry name" value="Hemolysin_A/TlyA"/>
</dbReference>
<dbReference type="Gene3D" id="3.40.50.150">
    <property type="entry name" value="Vaccinia Virus protein VP39"/>
    <property type="match status" value="1"/>
</dbReference>
<dbReference type="RefSeq" id="WP_267781238.1">
    <property type="nucleotide sequence ID" value="NZ_CP113089.1"/>
</dbReference>
<keyword evidence="1 3" id="KW-0694">RNA-binding</keyword>
<dbReference type="PIRSF" id="PIRSF005578">
    <property type="entry name" value="TlyA"/>
    <property type="match status" value="1"/>
</dbReference>
<dbReference type="SMART" id="SM00363">
    <property type="entry name" value="S4"/>
    <property type="match status" value="1"/>
</dbReference>
<keyword evidence="5" id="KW-0808">Transferase</keyword>
<dbReference type="Pfam" id="PF01479">
    <property type="entry name" value="S4"/>
    <property type="match status" value="1"/>
</dbReference>
<dbReference type="PANTHER" id="PTHR32319">
    <property type="entry name" value="BACTERIAL HEMOLYSIN-LIKE PROTEIN"/>
    <property type="match status" value="1"/>
</dbReference>
<proteinExistence type="inferred from homology"/>
<dbReference type="InterPro" id="IPR002942">
    <property type="entry name" value="S4_RNA-bd"/>
</dbReference>
<organism evidence="5 6">
    <name type="scientific">Microcella daejeonensis</name>
    <dbReference type="NCBI Taxonomy" id="2994971"/>
    <lineage>
        <taxon>Bacteria</taxon>
        <taxon>Bacillati</taxon>
        <taxon>Actinomycetota</taxon>
        <taxon>Actinomycetes</taxon>
        <taxon>Micrococcales</taxon>
        <taxon>Microbacteriaceae</taxon>
        <taxon>Microcella</taxon>
    </lineage>
</organism>
<evidence type="ECO:0000313" key="5">
    <source>
        <dbReference type="EMBL" id="WAB81486.1"/>
    </source>
</evidence>
<dbReference type="Pfam" id="PF01728">
    <property type="entry name" value="FtsJ"/>
    <property type="match status" value="1"/>
</dbReference>
<dbReference type="CDD" id="cd00165">
    <property type="entry name" value="S4"/>
    <property type="match status" value="1"/>
</dbReference>
<comment type="similarity">
    <text evidence="2">Belongs to the TlyA family.</text>
</comment>
<evidence type="ECO:0000256" key="3">
    <source>
        <dbReference type="PROSITE-ProRule" id="PRU00182"/>
    </source>
</evidence>
<dbReference type="GO" id="GO:0003723">
    <property type="term" value="F:RNA binding"/>
    <property type="evidence" value="ECO:0007669"/>
    <property type="project" value="UniProtKB-KW"/>
</dbReference>
<dbReference type="SUPFAM" id="SSF53335">
    <property type="entry name" value="S-adenosyl-L-methionine-dependent methyltransferases"/>
    <property type="match status" value="1"/>
</dbReference>
<accession>A0A9E8S9G9</accession>
<dbReference type="InterPro" id="IPR036986">
    <property type="entry name" value="S4_RNA-bd_sf"/>
</dbReference>
<evidence type="ECO:0000256" key="1">
    <source>
        <dbReference type="ARBA" id="ARBA00022884"/>
    </source>
</evidence>
<reference evidence="5" key="1">
    <citation type="submission" date="2022-11" db="EMBL/GenBank/DDBJ databases">
        <title>Description of Microcella daejonensis nov. sp, isolated from riverside soil.</title>
        <authorList>
            <person name="Molina K.M."/>
            <person name="Kim S.B."/>
        </authorList>
    </citation>
    <scope>NUCLEOTIDE SEQUENCE</scope>
    <source>
        <strain evidence="5">MMS21-STM12</strain>
    </source>
</reference>
<evidence type="ECO:0000259" key="4">
    <source>
        <dbReference type="SMART" id="SM00363"/>
    </source>
</evidence>
<evidence type="ECO:0000313" key="6">
    <source>
        <dbReference type="Proteomes" id="UP001164706"/>
    </source>
</evidence>
<name>A0A9E8S9G9_9MICO</name>
<dbReference type="AlphaFoldDB" id="A0A9E8S9G9"/>
<dbReference type="GO" id="GO:0008168">
    <property type="term" value="F:methyltransferase activity"/>
    <property type="evidence" value="ECO:0007669"/>
    <property type="project" value="UniProtKB-KW"/>
</dbReference>
<protein>
    <submittedName>
        <fullName evidence="5">TlyA family RNA methyltransferase</fullName>
    </submittedName>
</protein>
<dbReference type="Proteomes" id="UP001164706">
    <property type="component" value="Chromosome"/>
</dbReference>
<dbReference type="InterPro" id="IPR029063">
    <property type="entry name" value="SAM-dependent_MTases_sf"/>
</dbReference>
<dbReference type="CDD" id="cd02440">
    <property type="entry name" value="AdoMet_MTases"/>
    <property type="match status" value="1"/>
</dbReference>
<dbReference type="PANTHER" id="PTHR32319:SF0">
    <property type="entry name" value="BACTERIAL HEMOLYSIN-LIKE PROTEIN"/>
    <property type="match status" value="1"/>
</dbReference>
<dbReference type="PROSITE" id="PS50889">
    <property type="entry name" value="S4"/>
    <property type="match status" value="1"/>
</dbReference>